<dbReference type="GO" id="GO:0005886">
    <property type="term" value="C:plasma membrane"/>
    <property type="evidence" value="ECO:0007669"/>
    <property type="project" value="UniProtKB-SubCell"/>
</dbReference>
<keyword evidence="9" id="KW-0808">Transferase</keyword>
<sequence>MRTLKTCLRRLYSHIPESRVDKALCSMTRIIPVDSAVYRTESGEAQAAADILRSGGIVALPTDTIYGVAALAQNSESVEKLYRLKRRDAGKPIAICVHDADEISRWAQVSIPKKLLHHLFPGAVTAVFQRTRELNPNLNPLTPLVGVRVPNSNFIRQVTRCCGEPLALTSANVSSEMSTLSIQEFQALWPHLDAVFDGGNLGLDGFNREGSTVVNFSIPGPFEIIRRGCAFQETKELLGGFQLLEI</sequence>
<dbReference type="GO" id="GO:0006450">
    <property type="term" value="P:regulation of translational fidelity"/>
    <property type="evidence" value="ECO:0007669"/>
    <property type="project" value="TreeGrafter"/>
</dbReference>
<dbReference type="PANTHER" id="PTHR17490:SF10">
    <property type="entry name" value="THREONYLCARBAMOYL-AMP SYNTHASE"/>
    <property type="match status" value="1"/>
</dbReference>
<dbReference type="Pfam" id="PF01300">
    <property type="entry name" value="Sua5_yciO_yrdC"/>
    <property type="match status" value="1"/>
</dbReference>
<evidence type="ECO:0000256" key="11">
    <source>
        <dbReference type="ARBA" id="ARBA00023128"/>
    </source>
</evidence>
<evidence type="ECO:0000256" key="1">
    <source>
        <dbReference type="ARBA" id="ARBA00004173"/>
    </source>
</evidence>
<comment type="similarity">
    <text evidence="4">Belongs to the SUA5 family.</text>
</comment>
<evidence type="ECO:0000256" key="14">
    <source>
        <dbReference type="ARBA" id="ARBA00058524"/>
    </source>
</evidence>
<evidence type="ECO:0000256" key="7">
    <source>
        <dbReference type="ARBA" id="ARBA00022475"/>
    </source>
</evidence>
<evidence type="ECO:0000256" key="13">
    <source>
        <dbReference type="ARBA" id="ARBA00048366"/>
    </source>
</evidence>
<reference evidence="17" key="1">
    <citation type="submission" date="2012-12" db="EMBL/GenBank/DDBJ databases">
        <title>Identification and characterization of a phenylalanine ammonia-lyase gene family in Isatis indigotica Fort.</title>
        <authorList>
            <person name="Liu Q."/>
            <person name="Chen J."/>
            <person name="Zhou X."/>
            <person name="Di P."/>
            <person name="Xiao Y."/>
            <person name="Xuan H."/>
            <person name="Zhang L."/>
            <person name="Chen W."/>
        </authorList>
    </citation>
    <scope>NUCLEOTIDE SEQUENCE</scope>
    <source>
        <tissue evidence="17">Salivary gland</tissue>
    </source>
</reference>
<dbReference type="PANTHER" id="PTHR17490">
    <property type="entry name" value="SUA5"/>
    <property type="match status" value="1"/>
</dbReference>
<comment type="subcellular location">
    <subcellularLocation>
        <location evidence="2">Cell membrane</location>
        <topology evidence="2">Peripheral membrane protein</topology>
    </subcellularLocation>
    <subcellularLocation>
        <location evidence="3">Cytoplasm</location>
    </subcellularLocation>
    <subcellularLocation>
        <location evidence="1">Mitochondrion</location>
    </subcellularLocation>
</comment>
<dbReference type="InterPro" id="IPR017945">
    <property type="entry name" value="DHBP_synth_RibB-like_a/b_dom"/>
</dbReference>
<dbReference type="InterPro" id="IPR050156">
    <property type="entry name" value="TC-AMP_synthase_SUA5"/>
</dbReference>
<evidence type="ECO:0000313" key="17">
    <source>
        <dbReference type="EMBL" id="JAA71602.1"/>
    </source>
</evidence>
<keyword evidence="8" id="KW-0963">Cytoplasm</keyword>
<keyword evidence="11" id="KW-0496">Mitochondrion</keyword>
<evidence type="ECO:0000256" key="3">
    <source>
        <dbReference type="ARBA" id="ARBA00004496"/>
    </source>
</evidence>
<keyword evidence="10" id="KW-0809">Transit peptide</keyword>
<evidence type="ECO:0000256" key="5">
    <source>
        <dbReference type="ARBA" id="ARBA00012584"/>
    </source>
</evidence>
<evidence type="ECO:0000256" key="2">
    <source>
        <dbReference type="ARBA" id="ARBA00004202"/>
    </source>
</evidence>
<organism evidence="17">
    <name type="scientific">Ixodes ricinus</name>
    <name type="common">Common tick</name>
    <name type="synonym">Acarus ricinus</name>
    <dbReference type="NCBI Taxonomy" id="34613"/>
    <lineage>
        <taxon>Eukaryota</taxon>
        <taxon>Metazoa</taxon>
        <taxon>Ecdysozoa</taxon>
        <taxon>Arthropoda</taxon>
        <taxon>Chelicerata</taxon>
        <taxon>Arachnida</taxon>
        <taxon>Acari</taxon>
        <taxon>Parasitiformes</taxon>
        <taxon>Ixodida</taxon>
        <taxon>Ixodoidea</taxon>
        <taxon>Ixodidae</taxon>
        <taxon>Ixodinae</taxon>
        <taxon>Ixodes</taxon>
    </lineage>
</organism>
<dbReference type="FunFam" id="3.90.870.10:FF:000007">
    <property type="entry name" value="YrdC N6-threonylcarbamoyltransferase domain containing"/>
    <property type="match status" value="1"/>
</dbReference>
<comment type="function">
    <text evidence="14">Cytoplasmic and mitochondrial threonylcarbamoyl-AMP synthase required for the formation of a threonylcarbamoyl group on adenosine at position 37 (t(6)A37) in tRNAs that read codons beginning with adenine. Catalyzes the conversion of L-threonine, HCO(3)(-)/CO(2) and ATP to give threonylcarbamoyl-AMP (TC-AMP) as the acyladenylate intermediate, with the release of diphosphate. Participates in t(6)A37 formation in cytoplasmic and mitochondrial tRNAs. May regulate the activity of some transporters.</text>
</comment>
<dbReference type="EMBL" id="GADI01002206">
    <property type="protein sequence ID" value="JAA71602.1"/>
    <property type="molecule type" value="mRNA"/>
</dbReference>
<dbReference type="GO" id="GO:0005739">
    <property type="term" value="C:mitochondrion"/>
    <property type="evidence" value="ECO:0007669"/>
    <property type="project" value="UniProtKB-SubCell"/>
</dbReference>
<keyword evidence="7" id="KW-1003">Cell membrane</keyword>
<evidence type="ECO:0000256" key="9">
    <source>
        <dbReference type="ARBA" id="ARBA00022679"/>
    </source>
</evidence>
<accession>A0A0K8RKJ8</accession>
<evidence type="ECO:0000256" key="10">
    <source>
        <dbReference type="ARBA" id="ARBA00022946"/>
    </source>
</evidence>
<dbReference type="EC" id="2.7.7.87" evidence="5"/>
<evidence type="ECO:0000259" key="16">
    <source>
        <dbReference type="PROSITE" id="PS51163"/>
    </source>
</evidence>
<dbReference type="AlphaFoldDB" id="A0A0K8RKJ8"/>
<dbReference type="GO" id="GO:0003725">
    <property type="term" value="F:double-stranded RNA binding"/>
    <property type="evidence" value="ECO:0007669"/>
    <property type="project" value="InterPro"/>
</dbReference>
<evidence type="ECO:0000256" key="15">
    <source>
        <dbReference type="ARBA" id="ARBA00063146"/>
    </source>
</evidence>
<dbReference type="Gene3D" id="3.90.870.10">
    <property type="entry name" value="DHBP synthase"/>
    <property type="match status" value="1"/>
</dbReference>
<dbReference type="InterPro" id="IPR006070">
    <property type="entry name" value="Sua5-like_dom"/>
</dbReference>
<evidence type="ECO:0000256" key="6">
    <source>
        <dbReference type="ARBA" id="ARBA00015492"/>
    </source>
</evidence>
<comment type="catalytic activity">
    <reaction evidence="13">
        <text>L-threonine + hydrogencarbonate + ATP = L-threonylcarbamoyladenylate + diphosphate + H2O</text>
        <dbReference type="Rhea" id="RHEA:36407"/>
        <dbReference type="ChEBI" id="CHEBI:15377"/>
        <dbReference type="ChEBI" id="CHEBI:17544"/>
        <dbReference type="ChEBI" id="CHEBI:30616"/>
        <dbReference type="ChEBI" id="CHEBI:33019"/>
        <dbReference type="ChEBI" id="CHEBI:57926"/>
        <dbReference type="ChEBI" id="CHEBI:73682"/>
        <dbReference type="EC" id="2.7.7.87"/>
    </reaction>
</comment>
<evidence type="ECO:0000256" key="8">
    <source>
        <dbReference type="ARBA" id="ARBA00022490"/>
    </source>
</evidence>
<dbReference type="GO" id="GO:0061710">
    <property type="term" value="F:L-threonylcarbamoyladenylate synthase"/>
    <property type="evidence" value="ECO:0007669"/>
    <property type="project" value="UniProtKB-EC"/>
</dbReference>
<name>A0A0K8RKJ8_IXORI</name>
<dbReference type="NCBIfam" id="TIGR00057">
    <property type="entry name" value="L-threonylcarbamoyladenylate synthase"/>
    <property type="match status" value="1"/>
</dbReference>
<evidence type="ECO:0000256" key="4">
    <source>
        <dbReference type="ARBA" id="ARBA00007663"/>
    </source>
</evidence>
<proteinExistence type="evidence at transcript level"/>
<feature type="domain" description="YrdC-like" evidence="16">
    <location>
        <begin position="42"/>
        <end position="230"/>
    </location>
</feature>
<keyword evidence="12" id="KW-0472">Membrane</keyword>
<comment type="subunit">
    <text evidence="15">Interacts with RSC1A1.</text>
</comment>
<dbReference type="GO" id="GO:0000049">
    <property type="term" value="F:tRNA binding"/>
    <property type="evidence" value="ECO:0007669"/>
    <property type="project" value="TreeGrafter"/>
</dbReference>
<dbReference type="PROSITE" id="PS51163">
    <property type="entry name" value="YRDC"/>
    <property type="match status" value="1"/>
</dbReference>
<dbReference type="SUPFAM" id="SSF55821">
    <property type="entry name" value="YrdC/RibB"/>
    <property type="match status" value="1"/>
</dbReference>
<protein>
    <recommendedName>
        <fullName evidence="6">Threonylcarbamoyl-AMP synthase</fullName>
        <ecNumber evidence="5">2.7.7.87</ecNumber>
    </recommendedName>
</protein>
<evidence type="ECO:0000256" key="12">
    <source>
        <dbReference type="ARBA" id="ARBA00023136"/>
    </source>
</evidence>